<evidence type="ECO:0000313" key="5">
    <source>
        <dbReference type="Proteomes" id="UP000181936"/>
    </source>
</evidence>
<dbReference type="PROSITE" id="PS51294">
    <property type="entry name" value="HTH_MYB"/>
    <property type="match status" value="1"/>
</dbReference>
<evidence type="ECO:0000313" key="4">
    <source>
        <dbReference type="EMBL" id="APH04272.1"/>
    </source>
</evidence>
<sequence>MKKRQDAWSNEEDELLAKTILAHIREGGTQSAAYKVVGDKIDRTESACSYRWNSVIRKNYKEAIKEAKRKKNYIRTSEEESVQDTSLLSTEQSNSVHQDKKVHSALTLEDCIVFLQQTLYQQSSSATDENSMLKEKNSFLRDQNNELVSKYNELIKEKEKLEKEYKVLIHVLTEINDQTKENLYQERIH</sequence>
<dbReference type="InterPro" id="IPR017930">
    <property type="entry name" value="Myb_dom"/>
</dbReference>
<dbReference type="KEGG" id="bwh:A9C19_05685"/>
<dbReference type="SUPFAM" id="SSF46689">
    <property type="entry name" value="Homeodomain-like"/>
    <property type="match status" value="1"/>
</dbReference>
<proteinExistence type="predicted"/>
<dbReference type="AlphaFoldDB" id="A0A1L3MPP0"/>
<dbReference type="EMBL" id="CP016020">
    <property type="protein sequence ID" value="APH04272.1"/>
    <property type="molecule type" value="Genomic_DNA"/>
</dbReference>
<dbReference type="InterPro" id="IPR009057">
    <property type="entry name" value="Homeodomain-like_sf"/>
</dbReference>
<gene>
    <name evidence="4" type="ORF">A9C19_05685</name>
</gene>
<dbReference type="PROSITE" id="PS50090">
    <property type="entry name" value="MYB_LIKE"/>
    <property type="match status" value="1"/>
</dbReference>
<evidence type="ECO:0000259" key="3">
    <source>
        <dbReference type="PROSITE" id="PS51294"/>
    </source>
</evidence>
<dbReference type="Gene3D" id="1.10.10.60">
    <property type="entry name" value="Homeodomain-like"/>
    <property type="match status" value="1"/>
</dbReference>
<dbReference type="PANTHER" id="PTHR41302:SF2">
    <property type="entry name" value="PRESPORE SPECIFIC TRANSCRIPTIONAL ACTIVATOR RSFA"/>
    <property type="match status" value="1"/>
</dbReference>
<protein>
    <recommendedName>
        <fullName evidence="6">Transcriptional regulator</fullName>
    </recommendedName>
</protein>
<feature type="domain" description="Myb-like" evidence="2">
    <location>
        <begin position="1"/>
        <end position="56"/>
    </location>
</feature>
<dbReference type="Pfam" id="PF13921">
    <property type="entry name" value="Myb_DNA-bind_6"/>
    <property type="match status" value="1"/>
</dbReference>
<organism evidence="4 5">
    <name type="scientific">Bacillus weihaiensis</name>
    <dbReference type="NCBI Taxonomy" id="1547283"/>
    <lineage>
        <taxon>Bacteria</taxon>
        <taxon>Bacillati</taxon>
        <taxon>Bacillota</taxon>
        <taxon>Bacilli</taxon>
        <taxon>Bacillales</taxon>
        <taxon>Bacillaceae</taxon>
        <taxon>Bacillus</taxon>
    </lineage>
</organism>
<feature type="coiled-coil region" evidence="1">
    <location>
        <begin position="137"/>
        <end position="178"/>
    </location>
</feature>
<dbReference type="STRING" id="1547283.A9C19_05685"/>
<keyword evidence="5" id="KW-1185">Reference proteome</keyword>
<evidence type="ECO:0008006" key="6">
    <source>
        <dbReference type="Google" id="ProtNLM"/>
    </source>
</evidence>
<accession>A0A1L3MPP0</accession>
<feature type="domain" description="HTH myb-type" evidence="3">
    <location>
        <begin position="1"/>
        <end position="60"/>
    </location>
</feature>
<evidence type="ECO:0000256" key="1">
    <source>
        <dbReference type="SAM" id="Coils"/>
    </source>
</evidence>
<dbReference type="OrthoDB" id="2845592at2"/>
<evidence type="ECO:0000259" key="2">
    <source>
        <dbReference type="PROSITE" id="PS50090"/>
    </source>
</evidence>
<dbReference type="RefSeq" id="WP_072579065.1">
    <property type="nucleotide sequence ID" value="NZ_CP016020.1"/>
</dbReference>
<dbReference type="Proteomes" id="UP000181936">
    <property type="component" value="Chromosome"/>
</dbReference>
<dbReference type="InterPro" id="IPR014243">
    <property type="entry name" value="RsfA-like"/>
</dbReference>
<keyword evidence="1" id="KW-0175">Coiled coil</keyword>
<name>A0A1L3MPP0_9BACI</name>
<dbReference type="PANTHER" id="PTHR41302">
    <property type="entry name" value="PRESPORE-SPECIFIC TRANSCRIPTIONAL REGULATOR RSFA-RELATED"/>
    <property type="match status" value="1"/>
</dbReference>
<dbReference type="InterPro" id="IPR001005">
    <property type="entry name" value="SANT/Myb"/>
</dbReference>
<reference evidence="4 5" key="1">
    <citation type="journal article" date="2016" name="Sci. Rep.">
        <title>Complete genome sequence and transcriptomic analysis of a novel marine strain Bacillus weihaiensis reveals the mechanism of brown algae degradation.</title>
        <authorList>
            <person name="Zhu Y."/>
            <person name="Chen P."/>
            <person name="Bao Y."/>
            <person name="Men Y."/>
            <person name="Zeng Y."/>
            <person name="Yang J."/>
            <person name="Sun J."/>
            <person name="Sun Y."/>
        </authorList>
    </citation>
    <scope>NUCLEOTIDE SEQUENCE [LARGE SCALE GENOMIC DNA]</scope>
    <source>
        <strain evidence="4 5">Alg07</strain>
    </source>
</reference>